<evidence type="ECO:0000256" key="5">
    <source>
        <dbReference type="ARBA" id="ARBA00023054"/>
    </source>
</evidence>
<dbReference type="InterPro" id="IPR027417">
    <property type="entry name" value="P-loop_NTPase"/>
</dbReference>
<evidence type="ECO:0000256" key="1">
    <source>
        <dbReference type="ARBA" id="ARBA00008314"/>
    </source>
</evidence>
<dbReference type="InterPro" id="IPR000048">
    <property type="entry name" value="IQ_motif_EF-hand-BS"/>
</dbReference>
<dbReference type="Pfam" id="PF00063">
    <property type="entry name" value="Myosin_head"/>
    <property type="match status" value="1"/>
</dbReference>
<dbReference type="InterPro" id="IPR002928">
    <property type="entry name" value="Myosin_tail"/>
</dbReference>
<name>A0A814AKY1_9BILA</name>
<dbReference type="PANTHER" id="PTHR13140">
    <property type="entry name" value="MYOSIN"/>
    <property type="match status" value="1"/>
</dbReference>
<dbReference type="FunFam" id="2.30.30.360:FF:000001">
    <property type="entry name" value="Myosin heavy chain"/>
    <property type="match status" value="1"/>
</dbReference>
<feature type="compositionally biased region" description="Polar residues" evidence="11">
    <location>
        <begin position="2047"/>
        <end position="2072"/>
    </location>
</feature>
<dbReference type="FunFam" id="1.20.58.530:FF:000003">
    <property type="entry name" value="Myosin heavy chain 10"/>
    <property type="match status" value="1"/>
</dbReference>
<keyword evidence="5 10" id="KW-0175">Coiled coil</keyword>
<evidence type="ECO:0000256" key="3">
    <source>
        <dbReference type="ARBA" id="ARBA00022840"/>
    </source>
</evidence>
<feature type="coiled-coil region" evidence="10">
    <location>
        <begin position="926"/>
        <end position="1051"/>
    </location>
</feature>
<proteinExistence type="inferred from homology"/>
<dbReference type="CDD" id="cd01377">
    <property type="entry name" value="MYSc_class_II"/>
    <property type="match status" value="1"/>
</dbReference>
<dbReference type="Gene3D" id="1.20.5.4820">
    <property type="match status" value="1"/>
</dbReference>
<dbReference type="GO" id="GO:0005516">
    <property type="term" value="F:calmodulin binding"/>
    <property type="evidence" value="ECO:0007669"/>
    <property type="project" value="UniProtKB-KW"/>
</dbReference>
<evidence type="ECO:0000259" key="13">
    <source>
        <dbReference type="PROSITE" id="PS51844"/>
    </source>
</evidence>
<dbReference type="Pfam" id="PF02736">
    <property type="entry name" value="Myosin_N"/>
    <property type="match status" value="1"/>
</dbReference>
<dbReference type="Pfam" id="PF00612">
    <property type="entry name" value="IQ"/>
    <property type="match status" value="1"/>
</dbReference>
<dbReference type="GO" id="GO:0016459">
    <property type="term" value="C:myosin complex"/>
    <property type="evidence" value="ECO:0007669"/>
    <property type="project" value="UniProtKB-KW"/>
</dbReference>
<evidence type="ECO:0000256" key="9">
    <source>
        <dbReference type="PROSITE-ProRule" id="PRU00782"/>
    </source>
</evidence>
<dbReference type="PROSITE" id="PS51844">
    <property type="entry name" value="SH3_LIKE"/>
    <property type="match status" value="1"/>
</dbReference>
<evidence type="ECO:0000256" key="7">
    <source>
        <dbReference type="ARBA" id="ARBA00023175"/>
    </source>
</evidence>
<keyword evidence="6 9" id="KW-0518">Myosin</keyword>
<dbReference type="PROSITE" id="PS51456">
    <property type="entry name" value="MYOSIN_MOTOR"/>
    <property type="match status" value="1"/>
</dbReference>
<dbReference type="SMART" id="SM00015">
    <property type="entry name" value="IQ"/>
    <property type="match status" value="1"/>
</dbReference>
<evidence type="ECO:0000256" key="11">
    <source>
        <dbReference type="SAM" id="MobiDB-lite"/>
    </source>
</evidence>
<dbReference type="FunFam" id="3.30.70.1590:FF:000001">
    <property type="entry name" value="Myosin heavy chain"/>
    <property type="match status" value="1"/>
</dbReference>
<dbReference type="GO" id="GO:0045177">
    <property type="term" value="C:apical part of cell"/>
    <property type="evidence" value="ECO:0007669"/>
    <property type="project" value="UniProtKB-ARBA"/>
</dbReference>
<dbReference type="OrthoDB" id="10254995at2759"/>
<comment type="caution">
    <text evidence="14">The sequence shown here is derived from an EMBL/GenBank/DDBJ whole genome shotgun (WGS) entry which is preliminary data.</text>
</comment>
<dbReference type="InterPro" id="IPR001609">
    <property type="entry name" value="Myosin_head_motor_dom-like"/>
</dbReference>
<keyword evidence="7 9" id="KW-0505">Motor protein</keyword>
<accession>A0A814AKY1</accession>
<dbReference type="Pfam" id="PF01576">
    <property type="entry name" value="Myosin_tail_1"/>
    <property type="match status" value="1"/>
</dbReference>
<dbReference type="GO" id="GO:0016020">
    <property type="term" value="C:membrane"/>
    <property type="evidence" value="ECO:0007669"/>
    <property type="project" value="TreeGrafter"/>
</dbReference>
<dbReference type="Gene3D" id="1.10.10.820">
    <property type="match status" value="1"/>
</dbReference>
<dbReference type="Gene3D" id="1.20.120.720">
    <property type="entry name" value="Myosin VI head, motor domain, U50 subdomain"/>
    <property type="match status" value="1"/>
</dbReference>
<evidence type="ECO:0000259" key="12">
    <source>
        <dbReference type="PROSITE" id="PS51456"/>
    </source>
</evidence>
<dbReference type="FunFam" id="1.20.5.4820:FF:000002">
    <property type="entry name" value="Myosin heavy chain 10"/>
    <property type="match status" value="1"/>
</dbReference>
<feature type="binding site" evidence="9">
    <location>
        <begin position="215"/>
        <end position="222"/>
    </location>
    <ligand>
        <name>ATP</name>
        <dbReference type="ChEBI" id="CHEBI:30616"/>
    </ligand>
</feature>
<organism evidence="14 15">
    <name type="scientific">Brachionus calyciflorus</name>
    <dbReference type="NCBI Taxonomy" id="104777"/>
    <lineage>
        <taxon>Eukaryota</taxon>
        <taxon>Metazoa</taxon>
        <taxon>Spiralia</taxon>
        <taxon>Gnathifera</taxon>
        <taxon>Rotifera</taxon>
        <taxon>Eurotatoria</taxon>
        <taxon>Monogononta</taxon>
        <taxon>Pseudotrocha</taxon>
        <taxon>Ploima</taxon>
        <taxon>Brachionidae</taxon>
        <taxon>Brachionus</taxon>
    </lineage>
</organism>
<evidence type="ECO:0000256" key="10">
    <source>
        <dbReference type="SAM" id="Coils"/>
    </source>
</evidence>
<dbReference type="Gene3D" id="1.20.5.340">
    <property type="match status" value="2"/>
</dbReference>
<feature type="region of interest" description="Actin-binding" evidence="9">
    <location>
        <begin position="726"/>
        <end position="748"/>
    </location>
</feature>
<evidence type="ECO:0000256" key="2">
    <source>
        <dbReference type="ARBA" id="ARBA00022741"/>
    </source>
</evidence>
<evidence type="ECO:0000256" key="8">
    <source>
        <dbReference type="ARBA" id="ARBA00023203"/>
    </source>
</evidence>
<dbReference type="FunFam" id="3.40.850.10:FF:000101">
    <property type="entry name" value="Slow myosin heavy chain 2"/>
    <property type="match status" value="1"/>
</dbReference>
<dbReference type="InterPro" id="IPR036961">
    <property type="entry name" value="Kinesin_motor_dom_sf"/>
</dbReference>
<dbReference type="GO" id="GO:0005737">
    <property type="term" value="C:cytoplasm"/>
    <property type="evidence" value="ECO:0007669"/>
    <property type="project" value="TreeGrafter"/>
</dbReference>
<dbReference type="SMART" id="SM00242">
    <property type="entry name" value="MYSc"/>
    <property type="match status" value="1"/>
</dbReference>
<evidence type="ECO:0000256" key="4">
    <source>
        <dbReference type="ARBA" id="ARBA00022860"/>
    </source>
</evidence>
<feature type="domain" description="Myosin N-terminal SH3-like" evidence="13">
    <location>
        <begin position="69"/>
        <end position="118"/>
    </location>
</feature>
<protein>
    <submittedName>
        <fullName evidence="14">Uncharacterized protein</fullName>
    </submittedName>
</protein>
<dbReference type="FunFam" id="1.20.120.720:FF:000001">
    <property type="entry name" value="Myosin heavy chain, muscle"/>
    <property type="match status" value="1"/>
</dbReference>
<feature type="region of interest" description="Disordered" evidence="11">
    <location>
        <begin position="2045"/>
        <end position="2072"/>
    </location>
</feature>
<dbReference type="SUPFAM" id="SSF90257">
    <property type="entry name" value="Myosin rod fragments"/>
    <property type="match status" value="4"/>
</dbReference>
<dbReference type="Gene3D" id="2.30.30.360">
    <property type="entry name" value="Myosin S1 fragment, N-terminal"/>
    <property type="match status" value="1"/>
</dbReference>
<evidence type="ECO:0000313" key="14">
    <source>
        <dbReference type="EMBL" id="CAF0913585.1"/>
    </source>
</evidence>
<dbReference type="GO" id="GO:0051015">
    <property type="term" value="F:actin filament binding"/>
    <property type="evidence" value="ECO:0007669"/>
    <property type="project" value="InterPro"/>
</dbReference>
<comment type="similarity">
    <text evidence="1 9">Belongs to the TRAFAC class myosin-kinesin ATPase superfamily. Myosin family.</text>
</comment>
<dbReference type="PROSITE" id="PS50096">
    <property type="entry name" value="IQ"/>
    <property type="match status" value="1"/>
</dbReference>
<dbReference type="InterPro" id="IPR004009">
    <property type="entry name" value="SH3_Myosin"/>
</dbReference>
<dbReference type="PRINTS" id="PR00193">
    <property type="entry name" value="MYOSINHEAVY"/>
</dbReference>
<gene>
    <name evidence="14" type="ORF">OXX778_LOCUS12032</name>
</gene>
<dbReference type="FunFam" id="1.10.10.820:FF:000001">
    <property type="entry name" value="Myosin heavy chain"/>
    <property type="match status" value="1"/>
</dbReference>
<keyword evidence="4" id="KW-0112">Calmodulin-binding</keyword>
<evidence type="ECO:0000256" key="6">
    <source>
        <dbReference type="ARBA" id="ARBA00023123"/>
    </source>
</evidence>
<dbReference type="InterPro" id="IPR008989">
    <property type="entry name" value="Myosin_S1_N"/>
</dbReference>
<dbReference type="GO" id="GO:0005524">
    <property type="term" value="F:ATP binding"/>
    <property type="evidence" value="ECO:0007669"/>
    <property type="project" value="UniProtKB-UniRule"/>
</dbReference>
<feature type="region of interest" description="Disordered" evidence="11">
    <location>
        <begin position="1187"/>
        <end position="1210"/>
    </location>
</feature>
<dbReference type="EMBL" id="CAJNOC010002117">
    <property type="protein sequence ID" value="CAF0913585.1"/>
    <property type="molecule type" value="Genomic_DNA"/>
</dbReference>
<sequence>MIKVGLNASKAPNTNNNNNNNQNMSYQSINPILEATNSNDVDLAAELKYLKPQDHKGAVSDSATQADWTAKKYVWVPDDNEGFVRASVKQELGEECLCVLDNGKQIKVPKDDIQRMNPPKFSKVEDMAELTCLNEASVLYNLKDRYYSGLIYTYSGLFCVVVNPYKNLPIYTENIVDLYKGKKRHEMPPHVFAIADKAYRSMLTEREDQSILCTGESGAGKTENTKKVIQYLAHVAAKASTKTTGHLRDALNISGIRHSASEAGLFYADGTSMVEHASAAFLCGELESQLLQANPILEAFGNAKTVKNDNSSRFGKFIRINFDQSGFIAGANIETYLLEKSRAIRQAKEERTFHIFYQLLKGASAKDRQEYLLDDLKSYNYLSNPYIPIQGVDEVEEYNNTIKAMHIMGINNEDIISIVRTVSGVLQMGNLQFKQERQSEQATLPDNTVAQKVCYLFGLNVTDFTRSLLKPKLKVGRDFVTKAQNKEQVEFAVEAIAKAIYERMFKWIVQRINKSLDRSKRQGASFIGILDIAGFEIFQLNSFEQLCINYTNEKLQQLFNHTMFILEQEEYKREGLEWKYIDFGLDLQPTIDLIEKPMGILSLLDEECLFPKATDRTYCDKLNASHSLHPKFGKPSFKSTYDFSIIHYAGKVDYSADQWLMKNMDPLNDNIVALLQASSDSFTREIWKDAEIVGMAVTEGADNPTFGQRTKKGMFRTVGQLYKEQLFKLMSTLRNTNPNFVRCIIPNHEKRAGKIDSPLVLDQLRCNGVLEGIRICRQGFPNRIPFQEFRQRYEILCPNVIPKGFMDAKLACEKMIKDLELDENLFRVGQSKLFFRAGVLAHLEEERDMKLTDVIIQLQAVCRGVLARKNYQKKIQQVNAMRIIQRNGRAFLKLKNWHWWRLFTKIKPLLQVTRQDEEIFKREEEIKKFKSEYDKQISQFKELEQRSTTLMQEKLLLAEQLQQEIESHAETEETKNRTLARKQELEEMLQDYLGKLEDSETRIQDAVIERKKLQQNIQDLTEQLEEEEQIRQKYQLEKHHFENKLKTLEQDLAIQAELSTKFGKEKKQLEDKLHDVLIMQTEDGEKIKQLLKLKSKFESQVSDLEERLRKEIELRQKLERSMRQMEIELAETRDQLNERNLQVNELQTQLQKREQELTTVFTKSEEEANMRTSIQRELREYQSQVQDLREDLESEREARKRAEKEKRDLMEEVESLRNEITDQNDTSSVMQEQFKKQNDEVYILKRKLEDENQHKEQIVAELKLRFNKQIEELNTQIDNLRKNTSQVSKLKQSLEAENVDLANEVKNLNQLKSDSERKRKALEASVQDLNHKLNDSERQKAEVAEKLQKFQAENEQFRTITIDNESRTSQIEKNIQALKSQLLEAQEANQEEIRQKLALQAKLRQIEDENNQLRENLEEKNEKEEKFKLQVKQLQDQQSAYKKQNESDRAELEQVEELKRKYQKDLEQLERELDESKALSDKLDKSKKKLQNDYADLTVELDKFKTMYITLEKQQKNFDKKLTEEKTLREQLMSEKESVERDSREKETRLLQLQRENDEKNEILSEMDKKYKQLKLAYDDTLSHKDDVGKNVHELEKSKRLLEAQLEEQRIHIEELEDELQATEDAKLRLEVTQQAIKAQLEKKLQESSDLSEEKFKSLMKQIRDLEADLDDERKQRTTAVNMKKKFELDFNDLKGQLDESNRIKDEQFKQIKRLTQNVKEITRECEELRLAKEEIISGGKEWEKKLKSFELQIMQLQEEKDAAERLKKQACLERDELQHEFDSVISGKNATSEEKRRLEAKITELEEELEEEQTNAEVSNEKMRKLQIDLDKLNTDLLNEKSNTLKAENAKILIEKQNKELKEKVEELEESAKGRSKAVISSLELKIAAIEEQLHMEANEKQRIAREYKKAERKIKDLQMQIDEERKQTDSYKEQADRIQSKLKANKRVIDDKEEEINQMRVRNRKATRDIEELNEQIEVLTREIATLRTRQSRITGSTVRTDITTRVRQSNSINRMLSETQDMDDEDLDNTFTSHHHNVVGNGGLSLTSGANGSHSSLSTISSNKESPTS</sequence>
<dbReference type="GO" id="GO:0007015">
    <property type="term" value="P:actin filament organization"/>
    <property type="evidence" value="ECO:0007669"/>
    <property type="project" value="TreeGrafter"/>
</dbReference>
<keyword evidence="2 9" id="KW-0547">Nucleotide-binding</keyword>
<dbReference type="PANTHER" id="PTHR13140:SF857">
    <property type="entry name" value="MYOSIN-11"/>
    <property type="match status" value="1"/>
</dbReference>
<evidence type="ECO:0000313" key="15">
    <source>
        <dbReference type="Proteomes" id="UP000663879"/>
    </source>
</evidence>
<feature type="region of interest" description="Disordered" evidence="11">
    <location>
        <begin position="1"/>
        <end position="23"/>
    </location>
</feature>
<feature type="domain" description="Myosin motor" evidence="12">
    <location>
        <begin position="122"/>
        <end position="848"/>
    </location>
</feature>
<keyword evidence="15" id="KW-1185">Reference proteome</keyword>
<reference evidence="14" key="1">
    <citation type="submission" date="2021-02" db="EMBL/GenBank/DDBJ databases">
        <authorList>
            <person name="Nowell W R."/>
        </authorList>
    </citation>
    <scope>NUCLEOTIDE SEQUENCE</scope>
    <source>
        <strain evidence="14">Ploen Becks lab</strain>
    </source>
</reference>
<dbReference type="Gene3D" id="1.20.58.530">
    <property type="match status" value="1"/>
</dbReference>
<feature type="compositionally biased region" description="Low complexity" evidence="11">
    <location>
        <begin position="13"/>
        <end position="23"/>
    </location>
</feature>
<dbReference type="Proteomes" id="UP000663879">
    <property type="component" value="Unassembled WGS sequence"/>
</dbReference>
<keyword evidence="3 9" id="KW-0067">ATP-binding</keyword>
<dbReference type="Gene3D" id="3.40.850.10">
    <property type="entry name" value="Kinesin motor domain"/>
    <property type="match status" value="1"/>
</dbReference>
<dbReference type="SUPFAM" id="SSF52540">
    <property type="entry name" value="P-loop containing nucleoside triphosphate hydrolases"/>
    <property type="match status" value="1"/>
</dbReference>
<dbReference type="GO" id="GO:0000146">
    <property type="term" value="F:microfilament motor activity"/>
    <property type="evidence" value="ECO:0007669"/>
    <property type="project" value="TreeGrafter"/>
</dbReference>
<keyword evidence="8 9" id="KW-0009">Actin-binding</keyword>